<evidence type="ECO:0000256" key="4">
    <source>
        <dbReference type="RuleBase" id="RU000363"/>
    </source>
</evidence>
<dbReference type="InterPro" id="IPR036291">
    <property type="entry name" value="NAD(P)-bd_dom_sf"/>
</dbReference>
<evidence type="ECO:0000313" key="5">
    <source>
        <dbReference type="EMBL" id="MBC8335380.1"/>
    </source>
</evidence>
<dbReference type="PANTHER" id="PTHR43490">
    <property type="entry name" value="(+)-NEOMENTHOL DEHYDROGENASE"/>
    <property type="match status" value="1"/>
</dbReference>
<dbReference type="Proteomes" id="UP000614469">
    <property type="component" value="Unassembled WGS sequence"/>
</dbReference>
<reference evidence="5 6" key="1">
    <citation type="submission" date="2020-08" db="EMBL/GenBank/DDBJ databases">
        <title>Bridging the membrane lipid divide: bacteria of the FCB group superphylum have the potential to synthesize archaeal ether lipids.</title>
        <authorList>
            <person name="Villanueva L."/>
            <person name="Von Meijenfeldt F.A.B."/>
            <person name="Westbye A.B."/>
            <person name="Yadav S."/>
            <person name="Hopmans E.C."/>
            <person name="Dutilh B.E."/>
            <person name="Sinninghe Damste J.S."/>
        </authorList>
    </citation>
    <scope>NUCLEOTIDE SEQUENCE [LARGE SCALE GENOMIC DNA]</scope>
    <source>
        <strain evidence="5">NIOZ-UU36</strain>
    </source>
</reference>
<dbReference type="AlphaFoldDB" id="A0A8J6NLQ1"/>
<organism evidence="5 6">
    <name type="scientific">Candidatus Desulfolinea nitratireducens</name>
    <dbReference type="NCBI Taxonomy" id="2841698"/>
    <lineage>
        <taxon>Bacteria</taxon>
        <taxon>Bacillati</taxon>
        <taxon>Chloroflexota</taxon>
        <taxon>Anaerolineae</taxon>
        <taxon>Anaerolineales</taxon>
        <taxon>Anaerolineales incertae sedis</taxon>
        <taxon>Candidatus Desulfolinea</taxon>
    </lineage>
</organism>
<keyword evidence="3" id="KW-0560">Oxidoreductase</keyword>
<gene>
    <name evidence="5" type="ORF">H8E29_08960</name>
</gene>
<protein>
    <submittedName>
        <fullName evidence="5">SDR family oxidoreductase</fullName>
    </submittedName>
</protein>
<proteinExistence type="inferred from homology"/>
<dbReference type="Gene3D" id="3.40.50.720">
    <property type="entry name" value="NAD(P)-binding Rossmann-like Domain"/>
    <property type="match status" value="1"/>
</dbReference>
<dbReference type="InterPro" id="IPR002347">
    <property type="entry name" value="SDR_fam"/>
</dbReference>
<dbReference type="GO" id="GO:0016616">
    <property type="term" value="F:oxidoreductase activity, acting on the CH-OH group of donors, NAD or NADP as acceptor"/>
    <property type="evidence" value="ECO:0007669"/>
    <property type="project" value="InterPro"/>
</dbReference>
<evidence type="ECO:0000313" key="6">
    <source>
        <dbReference type="Proteomes" id="UP000614469"/>
    </source>
</evidence>
<comment type="caution">
    <text evidence="5">The sequence shown here is derived from an EMBL/GenBank/DDBJ whole genome shotgun (WGS) entry which is preliminary data.</text>
</comment>
<accession>A0A8J6NLQ1</accession>
<dbReference type="PRINTS" id="PR00080">
    <property type="entry name" value="SDRFAMILY"/>
</dbReference>
<dbReference type="EMBL" id="JACNJN010000107">
    <property type="protein sequence ID" value="MBC8335380.1"/>
    <property type="molecule type" value="Genomic_DNA"/>
</dbReference>
<dbReference type="CDD" id="cd05324">
    <property type="entry name" value="carb_red_PTCR-like_SDR_c"/>
    <property type="match status" value="1"/>
</dbReference>
<dbReference type="PANTHER" id="PTHR43490:SF99">
    <property type="entry name" value="SHORT-CHAIN DEHYDROGENASE_REDUCTASE"/>
    <property type="match status" value="1"/>
</dbReference>
<comment type="similarity">
    <text evidence="1 4">Belongs to the short-chain dehydrogenases/reductases (SDR) family.</text>
</comment>
<dbReference type="Pfam" id="PF00106">
    <property type="entry name" value="adh_short"/>
    <property type="match status" value="1"/>
</dbReference>
<evidence type="ECO:0000256" key="1">
    <source>
        <dbReference type="ARBA" id="ARBA00006484"/>
    </source>
</evidence>
<dbReference type="PRINTS" id="PR00081">
    <property type="entry name" value="GDHRDH"/>
</dbReference>
<evidence type="ECO:0000256" key="3">
    <source>
        <dbReference type="ARBA" id="ARBA00023002"/>
    </source>
</evidence>
<dbReference type="SUPFAM" id="SSF51735">
    <property type="entry name" value="NAD(P)-binding Rossmann-fold domains"/>
    <property type="match status" value="1"/>
</dbReference>
<evidence type="ECO:0000256" key="2">
    <source>
        <dbReference type="ARBA" id="ARBA00022857"/>
    </source>
</evidence>
<dbReference type="InterPro" id="IPR045313">
    <property type="entry name" value="CBR1-like"/>
</dbReference>
<name>A0A8J6NLQ1_9CHLR</name>
<keyword evidence="2" id="KW-0521">NADP</keyword>
<sequence>MSMQKVVIITGANRGLGLETARQMAELDYQVILTSRDEKKGEETARDLGVRFHPLDVISAKSIAALLGFVEQEFGRLDVLINNAGVFLDEKQGILDVPEESLRATLETNTFGPLMLARAFIPMMIAQNYGRIVNVSSGMGEIGDLNNYGPSYRLSKLALNGITLMLANAVKGKNVLVNAVCPGWVRTDMGGPDAERDLETGASGIVWAATLPDEGPRGEFFRDGEKIDW</sequence>